<evidence type="ECO:0000313" key="1">
    <source>
        <dbReference type="EMBL" id="SVD03829.1"/>
    </source>
</evidence>
<organism evidence="1">
    <name type="scientific">marine metagenome</name>
    <dbReference type="NCBI Taxonomy" id="408172"/>
    <lineage>
        <taxon>unclassified sequences</taxon>
        <taxon>metagenomes</taxon>
        <taxon>ecological metagenomes</taxon>
    </lineage>
</organism>
<gene>
    <name evidence="1" type="ORF">METZ01_LOCUS356683</name>
</gene>
<reference evidence="1" key="1">
    <citation type="submission" date="2018-05" db="EMBL/GenBank/DDBJ databases">
        <authorList>
            <person name="Lanie J.A."/>
            <person name="Ng W.-L."/>
            <person name="Kazmierczak K.M."/>
            <person name="Andrzejewski T.M."/>
            <person name="Davidsen T.M."/>
            <person name="Wayne K.J."/>
            <person name="Tettelin H."/>
            <person name="Glass J.I."/>
            <person name="Rusch D."/>
            <person name="Podicherti R."/>
            <person name="Tsui H.-C.T."/>
            <person name="Winkler M.E."/>
        </authorList>
    </citation>
    <scope>NUCLEOTIDE SEQUENCE</scope>
</reference>
<accession>A0A382S1L1</accession>
<name>A0A382S1L1_9ZZZZ</name>
<sequence length="29" mass="3531">MSRYERKMVIKPQKNSDLQTWQIKALQIP</sequence>
<dbReference type="AlphaFoldDB" id="A0A382S1L1"/>
<dbReference type="EMBL" id="UINC01125766">
    <property type="protein sequence ID" value="SVD03829.1"/>
    <property type="molecule type" value="Genomic_DNA"/>
</dbReference>
<proteinExistence type="predicted"/>
<protein>
    <submittedName>
        <fullName evidence="1">Uncharacterized protein</fullName>
    </submittedName>
</protein>